<dbReference type="GO" id="GO:0005886">
    <property type="term" value="C:plasma membrane"/>
    <property type="evidence" value="ECO:0007669"/>
    <property type="project" value="UniProtKB-SubCell"/>
</dbReference>
<dbReference type="PROSITE" id="PS50846">
    <property type="entry name" value="HMA_2"/>
    <property type="match status" value="2"/>
</dbReference>
<evidence type="ECO:0000256" key="2">
    <source>
        <dbReference type="ARBA" id="ARBA00006024"/>
    </source>
</evidence>
<keyword evidence="21" id="KW-1185">Reference proteome</keyword>
<feature type="transmembrane region" description="Helical" evidence="18">
    <location>
        <begin position="443"/>
        <end position="466"/>
    </location>
</feature>
<evidence type="ECO:0000313" key="21">
    <source>
        <dbReference type="Proteomes" id="UP000276634"/>
    </source>
</evidence>
<dbReference type="OrthoDB" id="9814270at2"/>
<feature type="transmembrane region" description="Helical" evidence="18">
    <location>
        <begin position="161"/>
        <end position="183"/>
    </location>
</feature>
<evidence type="ECO:0000256" key="9">
    <source>
        <dbReference type="ARBA" id="ARBA00022741"/>
    </source>
</evidence>
<evidence type="ECO:0000256" key="12">
    <source>
        <dbReference type="ARBA" id="ARBA00022842"/>
    </source>
</evidence>
<dbReference type="PROSITE" id="PS01047">
    <property type="entry name" value="HMA_1"/>
    <property type="match status" value="2"/>
</dbReference>
<dbReference type="GO" id="GO:0016887">
    <property type="term" value="F:ATP hydrolysis activity"/>
    <property type="evidence" value="ECO:0007669"/>
    <property type="project" value="InterPro"/>
</dbReference>
<keyword evidence="10" id="KW-0187">Copper transport</keyword>
<dbReference type="SUPFAM" id="SSF55008">
    <property type="entry name" value="HMA, heavy metal-associated domain"/>
    <property type="match status" value="2"/>
</dbReference>
<dbReference type="GO" id="GO:0005507">
    <property type="term" value="F:copper ion binding"/>
    <property type="evidence" value="ECO:0007669"/>
    <property type="project" value="InterPro"/>
</dbReference>
<dbReference type="RefSeq" id="WP_123400242.1">
    <property type="nucleotide sequence ID" value="NZ_RJVI01000001.1"/>
</dbReference>
<dbReference type="CDD" id="cd02094">
    <property type="entry name" value="P-type_ATPase_Cu-like"/>
    <property type="match status" value="1"/>
</dbReference>
<dbReference type="GO" id="GO:0055070">
    <property type="term" value="P:copper ion homeostasis"/>
    <property type="evidence" value="ECO:0007669"/>
    <property type="project" value="TreeGrafter"/>
</dbReference>
<dbReference type="NCBIfam" id="TIGR01525">
    <property type="entry name" value="ATPase-IB_hvy"/>
    <property type="match status" value="1"/>
</dbReference>
<dbReference type="Pfam" id="PF00122">
    <property type="entry name" value="E1-E2_ATPase"/>
    <property type="match status" value="1"/>
</dbReference>
<evidence type="ECO:0000256" key="1">
    <source>
        <dbReference type="ARBA" id="ARBA00004651"/>
    </source>
</evidence>
<feature type="domain" description="HMA" evidence="19">
    <location>
        <begin position="70"/>
        <end position="136"/>
    </location>
</feature>
<dbReference type="InterPro" id="IPR027256">
    <property type="entry name" value="P-typ_ATPase_IB"/>
</dbReference>
<dbReference type="SUPFAM" id="SSF81653">
    <property type="entry name" value="Calcium ATPase, transduction domain A"/>
    <property type="match status" value="1"/>
</dbReference>
<comment type="subcellular location">
    <subcellularLocation>
        <location evidence="1">Cell membrane</location>
        <topology evidence="1">Multi-pass membrane protein</topology>
    </subcellularLocation>
</comment>
<dbReference type="InterPro" id="IPR006122">
    <property type="entry name" value="HMA_Cu_ion-bd"/>
</dbReference>
<evidence type="ECO:0000256" key="18">
    <source>
        <dbReference type="RuleBase" id="RU362081"/>
    </source>
</evidence>
<dbReference type="InterPro" id="IPR017969">
    <property type="entry name" value="Heavy-metal-associated_CS"/>
</dbReference>
<keyword evidence="12" id="KW-0460">Magnesium</keyword>
<feature type="transmembrane region" description="Helical" evidence="18">
    <location>
        <begin position="415"/>
        <end position="437"/>
    </location>
</feature>
<dbReference type="InterPro" id="IPR023299">
    <property type="entry name" value="ATPase_P-typ_cyto_dom_N"/>
</dbReference>
<keyword evidence="14 18" id="KW-1133">Transmembrane helix</keyword>
<dbReference type="PANTHER" id="PTHR43520:SF8">
    <property type="entry name" value="P-TYPE CU(+) TRANSPORTER"/>
    <property type="match status" value="1"/>
</dbReference>
<evidence type="ECO:0000259" key="19">
    <source>
        <dbReference type="PROSITE" id="PS50846"/>
    </source>
</evidence>
<evidence type="ECO:0000256" key="10">
    <source>
        <dbReference type="ARBA" id="ARBA00022796"/>
    </source>
</evidence>
<evidence type="ECO:0000256" key="15">
    <source>
        <dbReference type="ARBA" id="ARBA00023008"/>
    </source>
</evidence>
<protein>
    <recommendedName>
        <fullName evidence="3">P-type Cu(+) transporter</fullName>
        <ecNumber evidence="3">7.2.2.8</ecNumber>
    </recommendedName>
</protein>
<dbReference type="Gene3D" id="3.40.1110.10">
    <property type="entry name" value="Calcium-transporting ATPase, cytoplasmic domain N"/>
    <property type="match status" value="1"/>
</dbReference>
<dbReference type="EMBL" id="RJVI01000001">
    <property type="protein sequence ID" value="ROR34784.1"/>
    <property type="molecule type" value="Genomic_DNA"/>
</dbReference>
<dbReference type="SUPFAM" id="SSF81665">
    <property type="entry name" value="Calcium ATPase, transmembrane domain M"/>
    <property type="match status" value="1"/>
</dbReference>
<name>A0A3N1Y7J1_9GAMM</name>
<dbReference type="FunFam" id="3.30.70.100:FF:000005">
    <property type="entry name" value="Copper-exporting P-type ATPase A"/>
    <property type="match status" value="2"/>
</dbReference>
<evidence type="ECO:0000313" key="20">
    <source>
        <dbReference type="EMBL" id="ROR34784.1"/>
    </source>
</evidence>
<dbReference type="Gene3D" id="2.70.150.10">
    <property type="entry name" value="Calcium-transporting ATPase, cytoplasmic transduction domain A"/>
    <property type="match status" value="1"/>
</dbReference>
<dbReference type="InterPro" id="IPR059000">
    <property type="entry name" value="ATPase_P-type_domA"/>
</dbReference>
<dbReference type="InterPro" id="IPR001757">
    <property type="entry name" value="P_typ_ATPase"/>
</dbReference>
<evidence type="ECO:0000256" key="7">
    <source>
        <dbReference type="ARBA" id="ARBA00022723"/>
    </source>
</evidence>
<keyword evidence="15" id="KW-0186">Copper</keyword>
<evidence type="ECO:0000256" key="3">
    <source>
        <dbReference type="ARBA" id="ARBA00012517"/>
    </source>
</evidence>
<gene>
    <name evidence="20" type="ORF">EDC57_0688</name>
</gene>
<evidence type="ECO:0000256" key="11">
    <source>
        <dbReference type="ARBA" id="ARBA00022840"/>
    </source>
</evidence>
<feature type="transmembrane region" description="Helical" evidence="18">
    <location>
        <begin position="262"/>
        <end position="281"/>
    </location>
</feature>
<dbReference type="NCBIfam" id="TIGR00003">
    <property type="entry name" value="copper ion binding protein"/>
    <property type="match status" value="2"/>
</dbReference>
<dbReference type="GO" id="GO:0060003">
    <property type="term" value="P:copper ion export"/>
    <property type="evidence" value="ECO:0007669"/>
    <property type="project" value="UniProtKB-ARBA"/>
</dbReference>
<dbReference type="EC" id="7.2.2.8" evidence="3"/>
<dbReference type="InterPro" id="IPR008250">
    <property type="entry name" value="ATPase_P-typ_transduc_dom_A_sf"/>
</dbReference>
<accession>A0A3N1Y7J1</accession>
<evidence type="ECO:0000256" key="4">
    <source>
        <dbReference type="ARBA" id="ARBA00022448"/>
    </source>
</evidence>
<evidence type="ECO:0000256" key="17">
    <source>
        <dbReference type="ARBA" id="ARBA00023136"/>
    </source>
</evidence>
<dbReference type="SFLD" id="SFLDG00002">
    <property type="entry name" value="C1.7:_P-type_atpase_like"/>
    <property type="match status" value="1"/>
</dbReference>
<keyword evidence="4" id="KW-0813">Transport</keyword>
<organism evidence="20 21">
    <name type="scientific">Inmirania thermothiophila</name>
    <dbReference type="NCBI Taxonomy" id="1750597"/>
    <lineage>
        <taxon>Bacteria</taxon>
        <taxon>Pseudomonadati</taxon>
        <taxon>Pseudomonadota</taxon>
        <taxon>Gammaproteobacteria</taxon>
        <taxon>Chromatiales</taxon>
        <taxon>Ectothiorhodospiraceae</taxon>
        <taxon>Inmirania</taxon>
    </lineage>
</organism>
<dbReference type="SUPFAM" id="SSF56784">
    <property type="entry name" value="HAD-like"/>
    <property type="match status" value="1"/>
</dbReference>
<proteinExistence type="inferred from homology"/>
<keyword evidence="6 18" id="KW-0812">Transmembrane</keyword>
<feature type="transmembrane region" description="Helical" evidence="18">
    <location>
        <begin position="758"/>
        <end position="777"/>
    </location>
</feature>
<dbReference type="FunFam" id="2.70.150.10:FF:000020">
    <property type="entry name" value="Copper-exporting P-type ATPase A"/>
    <property type="match status" value="1"/>
</dbReference>
<evidence type="ECO:0000256" key="16">
    <source>
        <dbReference type="ARBA" id="ARBA00023065"/>
    </source>
</evidence>
<dbReference type="SFLD" id="SFLDF00027">
    <property type="entry name" value="p-type_atpase"/>
    <property type="match status" value="1"/>
</dbReference>
<dbReference type="PRINTS" id="PR00119">
    <property type="entry name" value="CATATPASE"/>
</dbReference>
<feature type="transmembrane region" description="Helical" evidence="18">
    <location>
        <begin position="195"/>
        <end position="213"/>
    </location>
</feature>
<evidence type="ECO:0000256" key="5">
    <source>
        <dbReference type="ARBA" id="ARBA00022475"/>
    </source>
</evidence>
<dbReference type="GO" id="GO:0140581">
    <property type="term" value="F:P-type monovalent copper transporter activity"/>
    <property type="evidence" value="ECO:0007669"/>
    <property type="project" value="UniProtKB-EC"/>
</dbReference>
<dbReference type="Gene3D" id="3.30.70.100">
    <property type="match status" value="2"/>
</dbReference>
<keyword evidence="11 18" id="KW-0067">ATP-binding</keyword>
<keyword evidence="5 18" id="KW-1003">Cell membrane</keyword>
<evidence type="ECO:0000256" key="14">
    <source>
        <dbReference type="ARBA" id="ARBA00022989"/>
    </source>
</evidence>
<feature type="transmembrane region" description="Helical" evidence="18">
    <location>
        <begin position="234"/>
        <end position="256"/>
    </location>
</feature>
<dbReference type="NCBIfam" id="TIGR01494">
    <property type="entry name" value="ATPase_P-type"/>
    <property type="match status" value="1"/>
</dbReference>
<dbReference type="SFLD" id="SFLDS00003">
    <property type="entry name" value="Haloacid_Dehalogenase"/>
    <property type="match status" value="1"/>
</dbReference>
<dbReference type="InterPro" id="IPR036412">
    <property type="entry name" value="HAD-like_sf"/>
</dbReference>
<evidence type="ECO:0000256" key="13">
    <source>
        <dbReference type="ARBA" id="ARBA00022967"/>
    </source>
</evidence>
<dbReference type="GO" id="GO:0005524">
    <property type="term" value="F:ATP binding"/>
    <property type="evidence" value="ECO:0007669"/>
    <property type="project" value="UniProtKB-UniRule"/>
</dbReference>
<keyword evidence="8" id="KW-0677">Repeat</keyword>
<comment type="caution">
    <text evidence="20">The sequence shown here is derived from an EMBL/GenBank/DDBJ whole genome shotgun (WGS) entry which is preliminary data.</text>
</comment>
<dbReference type="InterPro" id="IPR006121">
    <property type="entry name" value="HMA_dom"/>
</dbReference>
<dbReference type="InterPro" id="IPR036163">
    <property type="entry name" value="HMA_dom_sf"/>
</dbReference>
<dbReference type="Proteomes" id="UP000276634">
    <property type="component" value="Unassembled WGS sequence"/>
</dbReference>
<dbReference type="InterPro" id="IPR044492">
    <property type="entry name" value="P_typ_ATPase_HD_dom"/>
</dbReference>
<dbReference type="Gene3D" id="3.40.50.1000">
    <property type="entry name" value="HAD superfamily/HAD-like"/>
    <property type="match status" value="1"/>
</dbReference>
<dbReference type="PANTHER" id="PTHR43520">
    <property type="entry name" value="ATP7, ISOFORM B"/>
    <property type="match status" value="1"/>
</dbReference>
<keyword evidence="16" id="KW-0406">Ion transport</keyword>
<dbReference type="InterPro" id="IPR023298">
    <property type="entry name" value="ATPase_P-typ_TM_dom_sf"/>
</dbReference>
<dbReference type="Pfam" id="PF00702">
    <property type="entry name" value="Hydrolase"/>
    <property type="match status" value="1"/>
</dbReference>
<dbReference type="PRINTS" id="PR00942">
    <property type="entry name" value="CUATPASEI"/>
</dbReference>
<dbReference type="InterPro" id="IPR023214">
    <property type="entry name" value="HAD_sf"/>
</dbReference>
<keyword evidence="13" id="KW-1278">Translocase</keyword>
<keyword evidence="7 18" id="KW-0479">Metal-binding</keyword>
<dbReference type="AlphaFoldDB" id="A0A3N1Y7J1"/>
<dbReference type="InterPro" id="IPR018303">
    <property type="entry name" value="ATPase_P-typ_P_site"/>
</dbReference>
<dbReference type="CDD" id="cd00371">
    <property type="entry name" value="HMA"/>
    <property type="match status" value="2"/>
</dbReference>
<dbReference type="PROSITE" id="PS00154">
    <property type="entry name" value="ATPASE_E1_E2"/>
    <property type="match status" value="1"/>
</dbReference>
<keyword evidence="17 18" id="KW-0472">Membrane</keyword>
<sequence>MAEVSFRIGGMTCASCVARVERALRRREGVETAEVNLATERARVAFDARRVELPELVEAVRQAGYEPVVTRTELGVKGMTCAACVRRVERALGKLPGVLSASVNLATGRATVEHLADAVTPAALGAAVRAAGYEPVLGAAADADREQAEREAEIRGLGRDLTAAAALTVPLVLIAMGPLFFPALGGLLEAVAPPAFWHGLEFLLATPVLFGAGRRFFRSGWAELRHASPGMNSLVMLGTSAAWGYSVLALAAPGLFPEGTANLYFEAAAVIVTLILLGRYLEARAKGRTSEAIRRLMALQARTARVLRGGEAVEVPVEEVLPGDLVVVRPGERVPVDGTVTEGSSYVDESMLSGEPVPVAKGPGDTVVGGTVNKTGSFTFRAERVGADTVLAQIIRMVEEAQAAKPPIQQLADRIAGVFVPVVMVVAALTFVIWLLVGPSPALSYAFVAAVSVLLIACPCAMGLATPTAIMVGTGRGAEMGVLFRKGTALELLARVDTVVLDKTGTVTRGRPELTDLVVVEGEEAEVLRRVAAAEARSEHPIAEAVVEAARARGLDLPEVAAFEAVPGYGIEAEVEGRRIQVGADRYMARLGIDLGPVAGRVEAWADAAKTPLYAAVDGRLAAALAVADPVKEGSREAVEALHRLGLAVAMVTGDHRRTAEAVARAVGIERVMAEVLPEHKAEEVRRLQAEGRRVAFVGDGINDAPALAQADVGVAIGTGTDVAIEAGDVILMSGDLRGIVNAVALARRTLRTIRLNFFWAYAYNVALIPVAAGALYPLLGVLLNPMLAAAAMSLSSVFVVTNSLRLRRFRPPAATHAGAGTEAQGVAA</sequence>
<keyword evidence="9 18" id="KW-0547">Nucleotide-binding</keyword>
<dbReference type="NCBIfam" id="TIGR01511">
    <property type="entry name" value="ATPase-IB1_Cu"/>
    <property type="match status" value="1"/>
</dbReference>
<comment type="similarity">
    <text evidence="2 18">Belongs to the cation transport ATPase (P-type) (TC 3.A.3) family. Type IB subfamily.</text>
</comment>
<evidence type="ECO:0000256" key="8">
    <source>
        <dbReference type="ARBA" id="ARBA00022737"/>
    </source>
</evidence>
<reference evidence="20 21" key="1">
    <citation type="submission" date="2018-11" db="EMBL/GenBank/DDBJ databases">
        <title>Genomic Encyclopedia of Type Strains, Phase IV (KMG-IV): sequencing the most valuable type-strain genomes for metagenomic binning, comparative biology and taxonomic classification.</title>
        <authorList>
            <person name="Goeker M."/>
        </authorList>
    </citation>
    <scope>NUCLEOTIDE SEQUENCE [LARGE SCALE GENOMIC DNA]</scope>
    <source>
        <strain evidence="20 21">DSM 100275</strain>
    </source>
</reference>
<evidence type="ECO:0000256" key="6">
    <source>
        <dbReference type="ARBA" id="ARBA00022692"/>
    </source>
</evidence>
<feature type="transmembrane region" description="Helical" evidence="18">
    <location>
        <begin position="783"/>
        <end position="801"/>
    </location>
</feature>
<feature type="domain" description="HMA" evidence="19">
    <location>
        <begin position="2"/>
        <end position="68"/>
    </location>
</feature>
<dbReference type="PRINTS" id="PR00943">
    <property type="entry name" value="CUATPASE"/>
</dbReference>
<dbReference type="Pfam" id="PF00403">
    <property type="entry name" value="HMA"/>
    <property type="match status" value="2"/>
</dbReference>
<dbReference type="GO" id="GO:0043682">
    <property type="term" value="F:P-type divalent copper transporter activity"/>
    <property type="evidence" value="ECO:0007669"/>
    <property type="project" value="TreeGrafter"/>
</dbReference>